<dbReference type="GO" id="GO:0008168">
    <property type="term" value="F:methyltransferase activity"/>
    <property type="evidence" value="ECO:0007669"/>
    <property type="project" value="UniProtKB-KW"/>
</dbReference>
<dbReference type="InterPro" id="IPR029063">
    <property type="entry name" value="SAM-dependent_MTases_sf"/>
</dbReference>
<comment type="caution">
    <text evidence="3">The sequence shown here is derived from an EMBL/GenBank/DDBJ whole genome shotgun (WGS) entry which is preliminary data.</text>
</comment>
<dbReference type="InterPro" id="IPR041698">
    <property type="entry name" value="Methyltransf_25"/>
</dbReference>
<feature type="domain" description="Methyltransferase" evidence="2">
    <location>
        <begin position="40"/>
        <end position="132"/>
    </location>
</feature>
<evidence type="ECO:0000313" key="4">
    <source>
        <dbReference type="Proteomes" id="UP000524246"/>
    </source>
</evidence>
<dbReference type="EMBL" id="JAAZON010000360">
    <property type="protein sequence ID" value="NMC63124.1"/>
    <property type="molecule type" value="Genomic_DNA"/>
</dbReference>
<dbReference type="CDD" id="cd02440">
    <property type="entry name" value="AdoMet_MTases"/>
    <property type="match status" value="1"/>
</dbReference>
<name>A0A7X9FRV8_9DELT</name>
<proteinExistence type="predicted"/>
<evidence type="ECO:0000256" key="1">
    <source>
        <dbReference type="ARBA" id="ARBA00022679"/>
    </source>
</evidence>
<dbReference type="PANTHER" id="PTHR43861">
    <property type="entry name" value="TRANS-ACONITATE 2-METHYLTRANSFERASE-RELATED"/>
    <property type="match status" value="1"/>
</dbReference>
<gene>
    <name evidence="3" type="ORF">GYA55_08140</name>
</gene>
<evidence type="ECO:0000313" key="3">
    <source>
        <dbReference type="EMBL" id="NMC63124.1"/>
    </source>
</evidence>
<dbReference type="GO" id="GO:0032259">
    <property type="term" value="P:methylation"/>
    <property type="evidence" value="ECO:0007669"/>
    <property type="project" value="UniProtKB-KW"/>
</dbReference>
<organism evidence="3 4">
    <name type="scientific">SAR324 cluster bacterium</name>
    <dbReference type="NCBI Taxonomy" id="2024889"/>
    <lineage>
        <taxon>Bacteria</taxon>
        <taxon>Deltaproteobacteria</taxon>
        <taxon>SAR324 cluster</taxon>
    </lineage>
</organism>
<dbReference type="SUPFAM" id="SSF53335">
    <property type="entry name" value="S-adenosyl-L-methionine-dependent methyltransferases"/>
    <property type="match status" value="1"/>
</dbReference>
<reference evidence="3 4" key="1">
    <citation type="journal article" date="2020" name="Biotechnol. Biofuels">
        <title>New insights from the biogas microbiome by comprehensive genome-resolved metagenomics of nearly 1600 species originating from multiple anaerobic digesters.</title>
        <authorList>
            <person name="Campanaro S."/>
            <person name="Treu L."/>
            <person name="Rodriguez-R L.M."/>
            <person name="Kovalovszki A."/>
            <person name="Ziels R.M."/>
            <person name="Maus I."/>
            <person name="Zhu X."/>
            <person name="Kougias P.G."/>
            <person name="Basile A."/>
            <person name="Luo G."/>
            <person name="Schluter A."/>
            <person name="Konstantinidis K.T."/>
            <person name="Angelidaki I."/>
        </authorList>
    </citation>
    <scope>NUCLEOTIDE SEQUENCE [LARGE SCALE GENOMIC DNA]</scope>
    <source>
        <strain evidence="3">AS27yjCOA_65</strain>
    </source>
</reference>
<keyword evidence="1 3" id="KW-0808">Transferase</keyword>
<evidence type="ECO:0000259" key="2">
    <source>
        <dbReference type="Pfam" id="PF13649"/>
    </source>
</evidence>
<keyword evidence="3" id="KW-0489">Methyltransferase</keyword>
<dbReference type="Pfam" id="PF13649">
    <property type="entry name" value="Methyltransf_25"/>
    <property type="match status" value="1"/>
</dbReference>
<protein>
    <submittedName>
        <fullName evidence="3">Class I SAM-dependent methyltransferase</fullName>
    </submittedName>
</protein>
<accession>A0A7X9FRV8</accession>
<dbReference type="Proteomes" id="UP000524246">
    <property type="component" value="Unassembled WGS sequence"/>
</dbReference>
<dbReference type="Gene3D" id="3.40.50.150">
    <property type="entry name" value="Vaccinia Virus protein VP39"/>
    <property type="match status" value="1"/>
</dbReference>
<sequence length="250" mass="28516">MDQWKYFDITHREHVICNPISVEKFEELIALLRLEPGAQVLEIATGKGEFIIRLAERYGIEGTAIDLSPYHVSDAEKKCKERVPDAHLTFLEMDGANYKPDKPESFDLVACIGASWIYGGHKETLKALKEMAAPGSWVVVGEPYWRQEPAAEYLQAIGAERSSFGMHYENAEAGQALGLELVYTLVSSPDDWDRYEGLQWYAAREWAEDHPDDPDVGEVLKRVKENRANHLRWGRDTIGWSIYVFKKDVL</sequence>
<dbReference type="AlphaFoldDB" id="A0A7X9FRV8"/>